<dbReference type="SUPFAM" id="SSF47576">
    <property type="entry name" value="Calponin-homology domain, CH-domain"/>
    <property type="match status" value="1"/>
</dbReference>
<proteinExistence type="predicted"/>
<evidence type="ECO:0000259" key="2">
    <source>
        <dbReference type="PROSITE" id="PS51840"/>
    </source>
</evidence>
<evidence type="ECO:0000313" key="3">
    <source>
        <dbReference type="EMBL" id="VDN18295.1"/>
    </source>
</evidence>
<gene>
    <name evidence="3" type="ORF">GPUH_LOCUS11068</name>
</gene>
<dbReference type="InterPro" id="IPR036872">
    <property type="entry name" value="CH_dom_sf"/>
</dbReference>
<dbReference type="OrthoDB" id="5972258at2759"/>
<dbReference type="Pfam" id="PF00307">
    <property type="entry name" value="CH"/>
    <property type="match status" value="1"/>
</dbReference>
<dbReference type="PROSITE" id="PS51840">
    <property type="entry name" value="C2_NT"/>
    <property type="match status" value="1"/>
</dbReference>
<dbReference type="WBParaSite" id="GPUH_0001108101-mRNA-1">
    <property type="protein sequence ID" value="GPUH_0001108101-mRNA-1"/>
    <property type="gene ID" value="GPUH_0001108101"/>
</dbReference>
<organism evidence="5">
    <name type="scientific">Gongylonema pulchrum</name>
    <dbReference type="NCBI Taxonomy" id="637853"/>
    <lineage>
        <taxon>Eukaryota</taxon>
        <taxon>Metazoa</taxon>
        <taxon>Ecdysozoa</taxon>
        <taxon>Nematoda</taxon>
        <taxon>Chromadorea</taxon>
        <taxon>Rhabditida</taxon>
        <taxon>Spirurina</taxon>
        <taxon>Spiruromorpha</taxon>
        <taxon>Spiruroidea</taxon>
        <taxon>Gongylonematidae</taxon>
        <taxon>Gongylonema</taxon>
    </lineage>
</organism>
<dbReference type="AlphaFoldDB" id="A0A183DQS7"/>
<dbReference type="PANTHER" id="PTHR23167:SF46">
    <property type="entry name" value="EPS15 HOMOLOGY DOMAIN CONTAINING PROTEIN-BINDING PROTEIN 1, ISOFORM F"/>
    <property type="match status" value="1"/>
</dbReference>
<evidence type="ECO:0000313" key="4">
    <source>
        <dbReference type="Proteomes" id="UP000271098"/>
    </source>
</evidence>
<dbReference type="Proteomes" id="UP000271098">
    <property type="component" value="Unassembled WGS sequence"/>
</dbReference>
<accession>A0A183DQS7</accession>
<keyword evidence="4" id="KW-1185">Reference proteome</keyword>
<evidence type="ECO:0000313" key="5">
    <source>
        <dbReference type="WBParaSite" id="GPUH_0001108101-mRNA-1"/>
    </source>
</evidence>
<dbReference type="InterPro" id="IPR001715">
    <property type="entry name" value="CH_dom"/>
</dbReference>
<dbReference type="PROSITE" id="PS50021">
    <property type="entry name" value="CH"/>
    <property type="match status" value="1"/>
</dbReference>
<feature type="domain" description="Calponin-homology (CH)" evidence="1">
    <location>
        <begin position="328"/>
        <end position="436"/>
    </location>
</feature>
<evidence type="ECO:0000259" key="1">
    <source>
        <dbReference type="PROSITE" id="PS50021"/>
    </source>
</evidence>
<dbReference type="InterPro" id="IPR019448">
    <property type="entry name" value="NT-C2"/>
</dbReference>
<feature type="domain" description="C2 NT-type" evidence="2">
    <location>
        <begin position="8"/>
        <end position="148"/>
    </location>
</feature>
<reference evidence="3 4" key="2">
    <citation type="submission" date="2018-11" db="EMBL/GenBank/DDBJ databases">
        <authorList>
            <consortium name="Pathogen Informatics"/>
        </authorList>
    </citation>
    <scope>NUCLEOTIDE SEQUENCE [LARGE SCALE GENOMIC DNA]</scope>
</reference>
<dbReference type="EMBL" id="UYRT01078325">
    <property type="protein sequence ID" value="VDN18295.1"/>
    <property type="molecule type" value="Genomic_DNA"/>
</dbReference>
<dbReference type="Gene3D" id="1.10.418.10">
    <property type="entry name" value="Calponin-like domain"/>
    <property type="match status" value="1"/>
</dbReference>
<dbReference type="InterPro" id="IPR050540">
    <property type="entry name" value="F-actin_Monoox_Mical"/>
</dbReference>
<name>A0A183DQS7_9BILA</name>
<dbReference type="SMART" id="SM00033">
    <property type="entry name" value="CH"/>
    <property type="match status" value="1"/>
</dbReference>
<protein>
    <submittedName>
        <fullName evidence="5">EH domain-binding protein 1</fullName>
    </submittedName>
</protein>
<dbReference type="PANTHER" id="PTHR23167">
    <property type="entry name" value="CALPONIN HOMOLOGY DOMAIN-CONTAINING PROTEIN DDB_G0272472-RELATED"/>
    <property type="match status" value="1"/>
</dbReference>
<reference evidence="5" key="1">
    <citation type="submission" date="2016-06" db="UniProtKB">
        <authorList>
            <consortium name="WormBaseParasite"/>
        </authorList>
    </citation>
    <scope>IDENTIFICATION</scope>
</reference>
<sequence>MTSVWRRIQQSGKKSAKYRFTITPQELLIVGSAKWQPQSVLLACMHRRVRKWEGSMTDPCRGLIVWPIQTPDPLHFDTTLYCEDNSSHHYSDKEWTLVVEECTRKGKRRAIAAVSLNMPLFVQLKLKLRPLWPELSQCSMQILISSMLISEDEANEFDAKSEASSVGQRATSIAGDVAEIDQRGDTAKTGNVVVTSYSVNLNEVGRRKTSAEEKPVELASKMDDAMRNNGMLNLREKFFDELYCATAEDDTKIKEKKPVPPVEVKQIEAENGGTLIGSHAAVTDIAPQQLSNAKEATKVDVADAAFQKKASEVPELSVEERTKALPAVVEGEDLLTWCQRVTKEYPSVKITDFTKSFRSGLAFCAIIHRYRPDLIGPFARLDFTDSHCNRRENCRKAFDAATLIGVEKKLDPGMTVTLPDRNEIRNFLSELRMRLVDIPAVKREMSVKESDHRISALFNLSESETSVMKELESLRRQREREEAIDLTNIPDEDRTKFSAVVPGFEKAVSDEAKKAERRMRKLANPFASDSDDEDNAGKCTAHISVAPPPSSPVVTAGTAGDGAVSISPMVAARHEELMKKRQQIVAVSPLSDTSPLNTAERGRRHREEARRLMNDAALDGATLLLGGSSAPGTTHHSPAGLIPSILSERELNLANSLK</sequence>